<dbReference type="EMBL" id="JBIBDZ010000003">
    <property type="protein sequence ID" value="MFF5919576.1"/>
    <property type="molecule type" value="Genomic_DNA"/>
</dbReference>
<protein>
    <submittedName>
        <fullName evidence="1">DUF6907 domain-containing protein</fullName>
    </submittedName>
</protein>
<accession>A0ABW6XQ00</accession>
<gene>
    <name evidence="1" type="ORF">ACFY8C_14640</name>
</gene>
<proteinExistence type="predicted"/>
<dbReference type="RefSeq" id="WP_388307268.1">
    <property type="nucleotide sequence ID" value="NZ_JBIBDZ010000003.1"/>
</dbReference>
<dbReference type="InterPro" id="IPR054202">
    <property type="entry name" value="DUF6907"/>
</dbReference>
<evidence type="ECO:0000313" key="1">
    <source>
        <dbReference type="EMBL" id="MFF5919576.1"/>
    </source>
</evidence>
<evidence type="ECO:0000313" key="2">
    <source>
        <dbReference type="Proteomes" id="UP001602370"/>
    </source>
</evidence>
<organism evidence="1 2">
    <name type="scientific">Streptomyces flavochromogenes</name>
    <dbReference type="NCBI Taxonomy" id="68199"/>
    <lineage>
        <taxon>Bacteria</taxon>
        <taxon>Bacillati</taxon>
        <taxon>Actinomycetota</taxon>
        <taxon>Actinomycetes</taxon>
        <taxon>Kitasatosporales</taxon>
        <taxon>Streptomycetaceae</taxon>
        <taxon>Streptomyces</taxon>
    </lineage>
</organism>
<comment type="caution">
    <text evidence="1">The sequence shown here is derived from an EMBL/GenBank/DDBJ whole genome shotgun (WGS) entry which is preliminary data.</text>
</comment>
<name>A0ABW6XQ00_9ACTN</name>
<reference evidence="1 2" key="1">
    <citation type="submission" date="2024-10" db="EMBL/GenBank/DDBJ databases">
        <title>The Natural Products Discovery Center: Release of the First 8490 Sequenced Strains for Exploring Actinobacteria Biosynthetic Diversity.</title>
        <authorList>
            <person name="Kalkreuter E."/>
            <person name="Kautsar S.A."/>
            <person name="Yang D."/>
            <person name="Bader C.D."/>
            <person name="Teijaro C.N."/>
            <person name="Fluegel L."/>
            <person name="Davis C.M."/>
            <person name="Simpson J.R."/>
            <person name="Lauterbach L."/>
            <person name="Steele A.D."/>
            <person name="Gui C."/>
            <person name="Meng S."/>
            <person name="Li G."/>
            <person name="Viehrig K."/>
            <person name="Ye F."/>
            <person name="Su P."/>
            <person name="Kiefer A.F."/>
            <person name="Nichols A."/>
            <person name="Cepeda A.J."/>
            <person name="Yan W."/>
            <person name="Fan B."/>
            <person name="Jiang Y."/>
            <person name="Adhikari A."/>
            <person name="Zheng C.-J."/>
            <person name="Schuster L."/>
            <person name="Cowan T.M."/>
            <person name="Smanski M.J."/>
            <person name="Chevrette M.G."/>
            <person name="De Carvalho L.P.S."/>
            <person name="Shen B."/>
        </authorList>
    </citation>
    <scope>NUCLEOTIDE SEQUENCE [LARGE SCALE GENOMIC DNA]</scope>
    <source>
        <strain evidence="1 2">NPDC012605</strain>
    </source>
</reference>
<dbReference type="Proteomes" id="UP001602370">
    <property type="component" value="Unassembled WGS sequence"/>
</dbReference>
<sequence>MSALPTCLPSAFQLAKLQAVPAQPTAADRNSSPVILTKPSAVEAELVALLDEYGIELQRMGHHREPGYIATATNFLGDHVLYLGPDADLSEALQAVRTFISRHSVPPVGQNPGHSANRARIRLVPAKVGPRGRVQTVHVECPWWCTVDHGKRIGSLDDLMHTSYQCAAELETLDGDMPELTATLSANPASADAHQRAAHIELGGIAGSVALTPDLADEAADELITLAARLRDQAAIARRFNQGGGRR</sequence>
<dbReference type="Pfam" id="PF21848">
    <property type="entry name" value="DUF6907"/>
    <property type="match status" value="1"/>
</dbReference>
<keyword evidence="2" id="KW-1185">Reference proteome</keyword>